<keyword evidence="6" id="KW-0547">Nucleotide-binding</keyword>
<dbReference type="InterPro" id="IPR036388">
    <property type="entry name" value="WH-like_DNA-bd_sf"/>
</dbReference>
<evidence type="ECO:0000256" key="1">
    <source>
        <dbReference type="ARBA" id="ARBA00012513"/>
    </source>
</evidence>
<keyword evidence="4" id="KW-0808">Transferase</keyword>
<dbReference type="Gene3D" id="3.40.50.300">
    <property type="entry name" value="P-loop containing nucleotide triphosphate hydrolases"/>
    <property type="match status" value="1"/>
</dbReference>
<dbReference type="Pfam" id="PF16095">
    <property type="entry name" value="COR-A"/>
    <property type="match status" value="1"/>
</dbReference>
<keyword evidence="7" id="KW-0418">Kinase</keyword>
<evidence type="ECO:0000256" key="7">
    <source>
        <dbReference type="ARBA" id="ARBA00022777"/>
    </source>
</evidence>
<name>A0ABU9HB62_9GAMM</name>
<evidence type="ECO:0000256" key="5">
    <source>
        <dbReference type="ARBA" id="ARBA00022737"/>
    </source>
</evidence>
<keyword evidence="8" id="KW-0067">ATP-binding</keyword>
<evidence type="ECO:0000313" key="14">
    <source>
        <dbReference type="EMBL" id="MEL0659036.1"/>
    </source>
</evidence>
<dbReference type="InterPro" id="IPR055414">
    <property type="entry name" value="LRR_R13L4/SHOC2-like"/>
</dbReference>
<keyword evidence="12" id="KW-0812">Transmembrane</keyword>
<dbReference type="Proteomes" id="UP001366060">
    <property type="component" value="Unassembled WGS sequence"/>
</dbReference>
<dbReference type="InterPro" id="IPR020859">
    <property type="entry name" value="ROC"/>
</dbReference>
<dbReference type="PRINTS" id="PR00449">
    <property type="entry name" value="RASTRNSFRMNG"/>
</dbReference>
<evidence type="ECO:0000256" key="4">
    <source>
        <dbReference type="ARBA" id="ARBA00022679"/>
    </source>
</evidence>
<dbReference type="EMBL" id="JBAKBA010000014">
    <property type="protein sequence ID" value="MEL0659036.1"/>
    <property type="molecule type" value="Genomic_DNA"/>
</dbReference>
<evidence type="ECO:0000256" key="11">
    <source>
        <dbReference type="ARBA" id="ARBA00048679"/>
    </source>
</evidence>
<evidence type="ECO:0000256" key="10">
    <source>
        <dbReference type="ARBA" id="ARBA00047899"/>
    </source>
</evidence>
<dbReference type="InterPro" id="IPR032675">
    <property type="entry name" value="LRR_dom_sf"/>
</dbReference>
<dbReference type="Gene3D" id="3.30.310.200">
    <property type="match status" value="1"/>
</dbReference>
<dbReference type="InterPro" id="IPR003591">
    <property type="entry name" value="Leu-rich_rpt_typical-subtyp"/>
</dbReference>
<dbReference type="SMART" id="SM00175">
    <property type="entry name" value="RAB"/>
    <property type="match status" value="1"/>
</dbReference>
<keyword evidence="3" id="KW-0433">Leucine-rich repeat</keyword>
<keyword evidence="12" id="KW-0472">Membrane</keyword>
<dbReference type="Gene3D" id="3.80.10.10">
    <property type="entry name" value="Ribonuclease Inhibitor"/>
    <property type="match status" value="3"/>
</dbReference>
<comment type="catalytic activity">
    <reaction evidence="10">
        <text>L-threonyl-[protein] + ATP = O-phospho-L-threonyl-[protein] + ADP + H(+)</text>
        <dbReference type="Rhea" id="RHEA:46608"/>
        <dbReference type="Rhea" id="RHEA-COMP:11060"/>
        <dbReference type="Rhea" id="RHEA-COMP:11605"/>
        <dbReference type="ChEBI" id="CHEBI:15378"/>
        <dbReference type="ChEBI" id="CHEBI:30013"/>
        <dbReference type="ChEBI" id="CHEBI:30616"/>
        <dbReference type="ChEBI" id="CHEBI:61977"/>
        <dbReference type="ChEBI" id="CHEBI:456216"/>
        <dbReference type="EC" id="2.7.11.1"/>
    </reaction>
</comment>
<comment type="caution">
    <text evidence="14">The sequence shown here is derived from an EMBL/GenBank/DDBJ whole genome shotgun (WGS) entry which is preliminary data.</text>
</comment>
<keyword evidence="15" id="KW-1185">Reference proteome</keyword>
<feature type="domain" description="Roc" evidence="13">
    <location>
        <begin position="439"/>
        <end position="606"/>
    </location>
</feature>
<organism evidence="14 15">
    <name type="scientific">Psychromonas arctica</name>
    <dbReference type="NCBI Taxonomy" id="168275"/>
    <lineage>
        <taxon>Bacteria</taxon>
        <taxon>Pseudomonadati</taxon>
        <taxon>Pseudomonadota</taxon>
        <taxon>Gammaproteobacteria</taxon>
        <taxon>Alteromonadales</taxon>
        <taxon>Psychromonadaceae</taxon>
        <taxon>Psychromonas</taxon>
    </lineage>
</organism>
<dbReference type="SMART" id="SM00365">
    <property type="entry name" value="LRR_SD22"/>
    <property type="match status" value="5"/>
</dbReference>
<keyword evidence="12" id="KW-1133">Transmembrane helix</keyword>
<dbReference type="NCBIfam" id="TIGR00231">
    <property type="entry name" value="small_GTP"/>
    <property type="match status" value="1"/>
</dbReference>
<evidence type="ECO:0000256" key="9">
    <source>
        <dbReference type="ARBA" id="ARBA00023134"/>
    </source>
</evidence>
<evidence type="ECO:0000256" key="3">
    <source>
        <dbReference type="ARBA" id="ARBA00022614"/>
    </source>
</evidence>
<comment type="catalytic activity">
    <reaction evidence="11">
        <text>L-seryl-[protein] + ATP = O-phospho-L-seryl-[protein] + ADP + H(+)</text>
        <dbReference type="Rhea" id="RHEA:17989"/>
        <dbReference type="Rhea" id="RHEA-COMP:9863"/>
        <dbReference type="Rhea" id="RHEA-COMP:11604"/>
        <dbReference type="ChEBI" id="CHEBI:15378"/>
        <dbReference type="ChEBI" id="CHEBI:29999"/>
        <dbReference type="ChEBI" id="CHEBI:30616"/>
        <dbReference type="ChEBI" id="CHEBI:83421"/>
        <dbReference type="ChEBI" id="CHEBI:456216"/>
        <dbReference type="EC" id="2.7.11.1"/>
    </reaction>
</comment>
<dbReference type="SUPFAM" id="SSF52058">
    <property type="entry name" value="L domain-like"/>
    <property type="match status" value="2"/>
</dbReference>
<protein>
    <recommendedName>
        <fullName evidence="1">non-specific serine/threonine protein kinase</fullName>
        <ecNumber evidence="1">2.7.11.1</ecNumber>
    </recommendedName>
</protein>
<dbReference type="InterPro" id="IPR057263">
    <property type="entry name" value="COR-B"/>
</dbReference>
<dbReference type="PANTHER" id="PTHR48051">
    <property type="match status" value="1"/>
</dbReference>
<evidence type="ECO:0000256" key="6">
    <source>
        <dbReference type="ARBA" id="ARBA00022741"/>
    </source>
</evidence>
<dbReference type="PANTHER" id="PTHR48051:SF1">
    <property type="entry name" value="RAS SUPPRESSOR PROTEIN 1"/>
    <property type="match status" value="1"/>
</dbReference>
<keyword evidence="2" id="KW-0723">Serine/threonine-protein kinase</keyword>
<dbReference type="SMART" id="SM00364">
    <property type="entry name" value="LRR_BAC"/>
    <property type="match status" value="10"/>
</dbReference>
<dbReference type="InterPro" id="IPR032171">
    <property type="entry name" value="COR-A"/>
</dbReference>
<evidence type="ECO:0000256" key="2">
    <source>
        <dbReference type="ARBA" id="ARBA00022527"/>
    </source>
</evidence>
<dbReference type="Gene3D" id="1.10.10.10">
    <property type="entry name" value="Winged helix-like DNA-binding domain superfamily/Winged helix DNA-binding domain"/>
    <property type="match status" value="1"/>
</dbReference>
<dbReference type="Pfam" id="PF25497">
    <property type="entry name" value="COR-B"/>
    <property type="match status" value="1"/>
</dbReference>
<dbReference type="InterPro" id="IPR001611">
    <property type="entry name" value="Leu-rich_rpt"/>
</dbReference>
<dbReference type="Gene3D" id="1.10.10.2200">
    <property type="match status" value="1"/>
</dbReference>
<gene>
    <name evidence="14" type="ORF">V6255_07770</name>
</gene>
<keyword evidence="9" id="KW-0342">GTP-binding</keyword>
<proteinExistence type="predicted"/>
<dbReference type="RefSeq" id="WP_341627636.1">
    <property type="nucleotide sequence ID" value="NZ_JBAKBA010000014.1"/>
</dbReference>
<dbReference type="InterPro" id="IPR005225">
    <property type="entry name" value="Small_GTP-bd"/>
</dbReference>
<dbReference type="SMART" id="SM00369">
    <property type="entry name" value="LRR_TYP"/>
    <property type="match status" value="11"/>
</dbReference>
<sequence>MPVDILPEEQSILDEIQHYYGLQLTEKKNVENTIGYILKGGRVIGLGLPRKNISDMTLICKLRFIEKIDLNQNDIKKIPAEIKHLKNLKELRISANKLTSVPPCICELISLQKLWLSGNQIAKLPRELSKLSRLELLGLGSNKLQELPDEIGQLVSLKKIWVSGNNITKLPLTICNLPLLKKLDVSSNIITDIPHNIGELTGLNHLDISHNRIECIPNSIGNLASLTELISDFNHIKKLPETIYNLPLLNRLSIANNLLENLSEKISYLKELKGLELNGNCLFELPKSIAKLNKLHALVCSNNQFTIFPEQVSAIKSLITLIFDKNNITQIPSTLEQLCNLRVLRFNSNQLSEFPECIQYMPLLKEISIDGNLITKLPIWICTLKLNFIWKGGRDGKGTNVGINLYGNPFEEPPVEIVADGKEAVLDYFDEFKESKPEDSISLYEGKLLIVGEGDVGKTHLANRLIFDKTPPNISTQGIDIHQWMVNTPDINNFRINLWDFAGQAICHATHQFFLTSSSLYLFIWEARSDQDVTHFDYWLNIIKLLSNNSPVLVVMNKCDSRQKAIDEIAIQKEFPNVIGFHKVSALKDFGIDELKERIYKEMGSLPMIGKKLMKQWVKIRTELESKQDLHYITYKEYLNICSDFNIDNKKAARIAKYYHDIGVILHFEDNPILKKYVVLNPEWATDSVYAVVDNCNIQEKHGSFNFEELTNIWKDYADESHMFLIELMKKFELCFELPNNKGFILPELLNPTQVDFKWNYQDNLCFQYHYAFMPAGIITRFTVRQHDIIHEDKFWKNGVYIAFEDTNAIIICDPFAKTITINISGEDPKGLLAIIRKDIGVIHESLNHPKVEERIPCICSECKESGNTSFHLFSKIQKFKKMGKRTIECDNGNDISINELLGEYGMENDDSEDRERYKIYSENVIIGNNGNINPNKIENLNGNVNNNDANTINNSSTSSEKPWYEKIGVWVGIIVGLITIYTFLSTS</sequence>
<accession>A0ABU9HB62</accession>
<feature type="transmembrane region" description="Helical" evidence="12">
    <location>
        <begin position="968"/>
        <end position="985"/>
    </location>
</feature>
<dbReference type="PROSITE" id="PS51450">
    <property type="entry name" value="LRR"/>
    <property type="match status" value="3"/>
</dbReference>
<reference evidence="14 15" key="1">
    <citation type="submission" date="2024-02" db="EMBL/GenBank/DDBJ databases">
        <title>Bacteria isolated from the canopy kelp, Nereocystis luetkeana.</title>
        <authorList>
            <person name="Pfister C.A."/>
            <person name="Younker I.T."/>
            <person name="Light S.H."/>
        </authorList>
    </citation>
    <scope>NUCLEOTIDE SEQUENCE [LARGE SCALE GENOMIC DNA]</scope>
    <source>
        <strain evidence="14 15">TI.2.07</strain>
    </source>
</reference>
<dbReference type="InterPro" id="IPR050216">
    <property type="entry name" value="LRR_domain-containing"/>
</dbReference>
<keyword evidence="5" id="KW-0677">Repeat</keyword>
<evidence type="ECO:0000259" key="13">
    <source>
        <dbReference type="PROSITE" id="PS51424"/>
    </source>
</evidence>
<dbReference type="EC" id="2.7.11.1" evidence="1"/>
<dbReference type="Pfam" id="PF23598">
    <property type="entry name" value="LRR_14"/>
    <property type="match status" value="1"/>
</dbReference>
<dbReference type="Pfam" id="PF08477">
    <property type="entry name" value="Roc"/>
    <property type="match status" value="1"/>
</dbReference>
<evidence type="ECO:0000256" key="12">
    <source>
        <dbReference type="SAM" id="Phobius"/>
    </source>
</evidence>
<dbReference type="Pfam" id="PF13855">
    <property type="entry name" value="LRR_8"/>
    <property type="match status" value="1"/>
</dbReference>
<evidence type="ECO:0000313" key="15">
    <source>
        <dbReference type="Proteomes" id="UP001366060"/>
    </source>
</evidence>
<dbReference type="InterPro" id="IPR027417">
    <property type="entry name" value="P-loop_NTPase"/>
</dbReference>
<dbReference type="PROSITE" id="PS51424">
    <property type="entry name" value="ROC"/>
    <property type="match status" value="1"/>
</dbReference>
<dbReference type="SUPFAM" id="SSF52540">
    <property type="entry name" value="P-loop containing nucleoside triphosphate hydrolases"/>
    <property type="match status" value="1"/>
</dbReference>
<evidence type="ECO:0000256" key="8">
    <source>
        <dbReference type="ARBA" id="ARBA00022840"/>
    </source>
</evidence>